<evidence type="ECO:0000313" key="2">
    <source>
        <dbReference type="Proteomes" id="UP000789860"/>
    </source>
</evidence>
<reference evidence="1" key="1">
    <citation type="submission" date="2021-06" db="EMBL/GenBank/DDBJ databases">
        <authorList>
            <person name="Kallberg Y."/>
            <person name="Tangrot J."/>
            <person name="Rosling A."/>
        </authorList>
    </citation>
    <scope>NUCLEOTIDE SEQUENCE</scope>
    <source>
        <strain evidence="1">AU212A</strain>
    </source>
</reference>
<protein>
    <submittedName>
        <fullName evidence="1">2766_t:CDS:1</fullName>
    </submittedName>
</protein>
<organism evidence="1 2">
    <name type="scientific">Scutellospora calospora</name>
    <dbReference type="NCBI Taxonomy" id="85575"/>
    <lineage>
        <taxon>Eukaryota</taxon>
        <taxon>Fungi</taxon>
        <taxon>Fungi incertae sedis</taxon>
        <taxon>Mucoromycota</taxon>
        <taxon>Glomeromycotina</taxon>
        <taxon>Glomeromycetes</taxon>
        <taxon>Diversisporales</taxon>
        <taxon>Gigasporaceae</taxon>
        <taxon>Scutellospora</taxon>
    </lineage>
</organism>
<evidence type="ECO:0000313" key="1">
    <source>
        <dbReference type="EMBL" id="CAG8546933.1"/>
    </source>
</evidence>
<comment type="caution">
    <text evidence="1">The sequence shown here is derived from an EMBL/GenBank/DDBJ whole genome shotgun (WGS) entry which is preliminary data.</text>
</comment>
<keyword evidence="2" id="KW-1185">Reference proteome</keyword>
<proteinExistence type="predicted"/>
<accession>A0ACA9LX68</accession>
<sequence length="42" mass="4818">TDNSEKNNIDSNENTGDFEEDKNVSIQVSENNIDEFIVEEKN</sequence>
<feature type="non-terminal residue" evidence="1">
    <location>
        <position position="1"/>
    </location>
</feature>
<name>A0ACA9LX68_9GLOM</name>
<dbReference type="EMBL" id="CAJVPM010007557">
    <property type="protein sequence ID" value="CAG8546933.1"/>
    <property type="molecule type" value="Genomic_DNA"/>
</dbReference>
<gene>
    <name evidence="1" type="ORF">SCALOS_LOCUS5045</name>
</gene>
<dbReference type="Proteomes" id="UP000789860">
    <property type="component" value="Unassembled WGS sequence"/>
</dbReference>